<evidence type="ECO:0000256" key="1">
    <source>
        <dbReference type="SAM" id="Phobius"/>
    </source>
</evidence>
<keyword evidence="1" id="KW-0812">Transmembrane</keyword>
<dbReference type="EMBL" id="BARU01049177">
    <property type="protein sequence ID" value="GAH91173.1"/>
    <property type="molecule type" value="Genomic_DNA"/>
</dbReference>
<gene>
    <name evidence="2" type="ORF">S03H2_72585</name>
</gene>
<keyword evidence="1" id="KW-1133">Transmembrane helix</keyword>
<sequence length="31" mass="3427">MTINFIFFSLIMLAAGGNIVAHGSTIRVYLR</sequence>
<accession>X1LAL2</accession>
<feature type="transmembrane region" description="Helical" evidence="1">
    <location>
        <begin position="6"/>
        <end position="30"/>
    </location>
</feature>
<protein>
    <submittedName>
        <fullName evidence="2">Uncharacterized protein</fullName>
    </submittedName>
</protein>
<keyword evidence="1" id="KW-0472">Membrane</keyword>
<dbReference type="AlphaFoldDB" id="X1LAL2"/>
<proteinExistence type="predicted"/>
<name>X1LAL2_9ZZZZ</name>
<reference evidence="2" key="1">
    <citation type="journal article" date="2014" name="Front. Microbiol.">
        <title>High frequency of phylogenetically diverse reductive dehalogenase-homologous genes in deep subseafloor sedimentary metagenomes.</title>
        <authorList>
            <person name="Kawai M."/>
            <person name="Futagami T."/>
            <person name="Toyoda A."/>
            <person name="Takaki Y."/>
            <person name="Nishi S."/>
            <person name="Hori S."/>
            <person name="Arai W."/>
            <person name="Tsubouchi T."/>
            <person name="Morono Y."/>
            <person name="Uchiyama I."/>
            <person name="Ito T."/>
            <person name="Fujiyama A."/>
            <person name="Inagaki F."/>
            <person name="Takami H."/>
        </authorList>
    </citation>
    <scope>NUCLEOTIDE SEQUENCE</scope>
    <source>
        <strain evidence="2">Expedition CK06-06</strain>
    </source>
</reference>
<feature type="non-terminal residue" evidence="2">
    <location>
        <position position="31"/>
    </location>
</feature>
<organism evidence="2">
    <name type="scientific">marine sediment metagenome</name>
    <dbReference type="NCBI Taxonomy" id="412755"/>
    <lineage>
        <taxon>unclassified sequences</taxon>
        <taxon>metagenomes</taxon>
        <taxon>ecological metagenomes</taxon>
    </lineage>
</organism>
<evidence type="ECO:0000313" key="2">
    <source>
        <dbReference type="EMBL" id="GAH91173.1"/>
    </source>
</evidence>
<comment type="caution">
    <text evidence="2">The sequence shown here is derived from an EMBL/GenBank/DDBJ whole genome shotgun (WGS) entry which is preliminary data.</text>
</comment>